<dbReference type="RefSeq" id="WP_126636893.1">
    <property type="nucleotide sequence ID" value="NZ_BIFH01000016.1"/>
</dbReference>
<reference evidence="1 2" key="1">
    <citation type="submission" date="2018-12" db="EMBL/GenBank/DDBJ databases">
        <title>Draft genome sequence of Embleya hyalina NBRC 13850T.</title>
        <authorList>
            <person name="Komaki H."/>
            <person name="Hosoyama A."/>
            <person name="Kimura A."/>
            <person name="Ichikawa N."/>
            <person name="Tamura T."/>
        </authorList>
    </citation>
    <scope>NUCLEOTIDE SEQUENCE [LARGE SCALE GENOMIC DNA]</scope>
    <source>
        <strain evidence="1 2">NBRC 13850</strain>
    </source>
</reference>
<comment type="caution">
    <text evidence="1">The sequence shown here is derived from an EMBL/GenBank/DDBJ whole genome shotgun (WGS) entry which is preliminary data.</text>
</comment>
<dbReference type="OrthoDB" id="3676909at2"/>
<name>A0A401YJH4_9ACTN</name>
<evidence type="ECO:0000313" key="1">
    <source>
        <dbReference type="EMBL" id="GCD94737.1"/>
    </source>
</evidence>
<dbReference type="InterPro" id="IPR008949">
    <property type="entry name" value="Isoprenoid_synthase_dom_sf"/>
</dbReference>
<accession>A0A401YJH4</accession>
<dbReference type="Proteomes" id="UP000286931">
    <property type="component" value="Unassembled WGS sequence"/>
</dbReference>
<evidence type="ECO:0000313" key="2">
    <source>
        <dbReference type="Proteomes" id="UP000286931"/>
    </source>
</evidence>
<organism evidence="1 2">
    <name type="scientific">Embleya hyalina</name>
    <dbReference type="NCBI Taxonomy" id="516124"/>
    <lineage>
        <taxon>Bacteria</taxon>
        <taxon>Bacillati</taxon>
        <taxon>Actinomycetota</taxon>
        <taxon>Actinomycetes</taxon>
        <taxon>Kitasatosporales</taxon>
        <taxon>Streptomycetaceae</taxon>
        <taxon>Embleya</taxon>
    </lineage>
</organism>
<protein>
    <submittedName>
        <fullName evidence="1">Germacradienol/geosmin synthase</fullName>
    </submittedName>
</protein>
<dbReference type="EMBL" id="BIFH01000016">
    <property type="protein sequence ID" value="GCD94737.1"/>
    <property type="molecule type" value="Genomic_DNA"/>
</dbReference>
<keyword evidence="2" id="KW-1185">Reference proteome</keyword>
<dbReference type="SUPFAM" id="SSF48576">
    <property type="entry name" value="Terpenoid synthases"/>
    <property type="match status" value="1"/>
</dbReference>
<dbReference type="Gene3D" id="1.10.600.10">
    <property type="entry name" value="Farnesyl Diphosphate Synthase"/>
    <property type="match status" value="1"/>
</dbReference>
<gene>
    <name evidence="1" type="primary">cyc2_2</name>
    <name evidence="1" type="ORF">EHYA_02406</name>
</gene>
<proteinExistence type="predicted"/>
<dbReference type="Pfam" id="PF19086">
    <property type="entry name" value="Terpene_syn_C_2"/>
    <property type="match status" value="1"/>
</dbReference>
<dbReference type="AlphaFoldDB" id="A0A401YJH4"/>
<sequence>MVEAHPPRIPLPFALDRNPHAPEAECRLLDWARRHDLLDHADAEKRLVGARLGDLAAYTHPDAEPDRLVLYAQFIAWQFLTHDRYAEPDERTATGREHLMDQVEPVYRTGRADPAAGPMARALADILGRVYPAMSADWRERFVVEGVETLRHVLPHPPGGPRTAGRDHPGGVEAYVRHRRFACGQFPCLLLDEYMAGGELAVVIRDGAAYDDVRNAQADVVSWTSDYYASRDSAVGGGGVGAGSGAGRGADVATDLVGVLAYTEHVGRAHAESAVAARIQDRVADFLSARRELQGGGSATALADPAADLVLTRCVSAMHHRMAGTEAWAWENVRSIDRRRGVAGASARSAEGGGLRVPEFVEDLLDARGRPRGWDGGAAGHRWP</sequence>